<feature type="repeat" description="TPR" evidence="1">
    <location>
        <begin position="1278"/>
        <end position="1311"/>
    </location>
</feature>
<dbReference type="SMART" id="SM00028">
    <property type="entry name" value="TPR"/>
    <property type="match status" value="3"/>
</dbReference>
<accession>A0A0D2G3X9</accession>
<dbReference type="InterPro" id="IPR019734">
    <property type="entry name" value="TPR_rpt"/>
</dbReference>
<name>A0A0D2G3X9_9EURO</name>
<dbReference type="EMBL" id="KN846959">
    <property type="protein sequence ID" value="KIW66779.1"/>
    <property type="molecule type" value="Genomic_DNA"/>
</dbReference>
<dbReference type="PANTHER" id="PTHR35391">
    <property type="entry name" value="C2H2-TYPE DOMAIN-CONTAINING PROTEIN-RELATED"/>
    <property type="match status" value="1"/>
</dbReference>
<dbReference type="InterPro" id="IPR002182">
    <property type="entry name" value="NB-ARC"/>
</dbReference>
<dbReference type="SUPFAM" id="SSF48452">
    <property type="entry name" value="TPR-like"/>
    <property type="match status" value="1"/>
</dbReference>
<evidence type="ECO:0000313" key="6">
    <source>
        <dbReference type="Proteomes" id="UP000054266"/>
    </source>
</evidence>
<evidence type="ECO:0000313" key="5">
    <source>
        <dbReference type="EMBL" id="KIW66779.1"/>
    </source>
</evidence>
<dbReference type="SUPFAM" id="SSF52540">
    <property type="entry name" value="P-loop containing nucleoside triphosphate hydrolases"/>
    <property type="match status" value="1"/>
</dbReference>
<feature type="domain" description="NB-ARC" evidence="3">
    <location>
        <begin position="670"/>
        <end position="823"/>
    </location>
</feature>
<feature type="domain" description="DUF7779" evidence="4">
    <location>
        <begin position="904"/>
        <end position="989"/>
    </location>
</feature>
<dbReference type="InterPro" id="IPR056681">
    <property type="entry name" value="DUF7779"/>
</dbReference>
<dbReference type="Pfam" id="PF25000">
    <property type="entry name" value="DUF7779"/>
    <property type="match status" value="1"/>
</dbReference>
<dbReference type="Gene3D" id="3.40.50.300">
    <property type="entry name" value="P-loop containing nucleotide triphosphate hydrolases"/>
    <property type="match status" value="1"/>
</dbReference>
<protein>
    <recommendedName>
        <fullName evidence="7">C2H2-type domain-containing protein</fullName>
    </recommendedName>
</protein>
<dbReference type="InterPro" id="IPR027417">
    <property type="entry name" value="P-loop_NTPase"/>
</dbReference>
<dbReference type="Pfam" id="PF13181">
    <property type="entry name" value="TPR_8"/>
    <property type="match status" value="1"/>
</dbReference>
<dbReference type="Pfam" id="PF00931">
    <property type="entry name" value="NB-ARC"/>
    <property type="match status" value="1"/>
</dbReference>
<dbReference type="PROSITE" id="PS50005">
    <property type="entry name" value="TPR"/>
    <property type="match status" value="1"/>
</dbReference>
<evidence type="ECO:0000256" key="1">
    <source>
        <dbReference type="PROSITE-ProRule" id="PRU00339"/>
    </source>
</evidence>
<dbReference type="Proteomes" id="UP000054266">
    <property type="component" value="Unassembled WGS sequence"/>
</dbReference>
<keyword evidence="1" id="KW-0802">TPR repeat</keyword>
<feature type="region of interest" description="Disordered" evidence="2">
    <location>
        <begin position="576"/>
        <end position="603"/>
    </location>
</feature>
<proteinExistence type="predicted"/>
<dbReference type="GO" id="GO:0043531">
    <property type="term" value="F:ADP binding"/>
    <property type="evidence" value="ECO:0007669"/>
    <property type="project" value="InterPro"/>
</dbReference>
<gene>
    <name evidence="5" type="ORF">PV04_06074</name>
</gene>
<evidence type="ECO:0000259" key="3">
    <source>
        <dbReference type="Pfam" id="PF00931"/>
    </source>
</evidence>
<evidence type="ECO:0000256" key="2">
    <source>
        <dbReference type="SAM" id="MobiDB-lite"/>
    </source>
</evidence>
<keyword evidence="6" id="KW-1185">Reference proteome</keyword>
<dbReference type="STRING" id="5601.A0A0D2G3X9"/>
<dbReference type="InterPro" id="IPR011990">
    <property type="entry name" value="TPR-like_helical_dom_sf"/>
</dbReference>
<evidence type="ECO:0008006" key="7">
    <source>
        <dbReference type="Google" id="ProtNLM"/>
    </source>
</evidence>
<sequence length="1440" mass="162021">MTAAQSNGPRKDLGSLYQYAQVAAAFEECRQTCDQLSSAMAANRPVWEARADFVESIQNNLERWGETHHVENCSLDHALRKSSELRELLVELLESLNQKLQNVLEDLRITATPLLSPALLEDNWTSYFDRQSSLRTVPKLPISDDLLNERGSLISAVLERLKGLNEALRNPFPSDVYSSDILVGDEKVDVQLAGRLFPRASEKLKQRLGHANWLRRCFLRHLRADKYHGRQRGTGFTLAMTNRAQVLGSQPQGSSRNQHTRLPSAFMVDDQRAVLSRLTSAGSDTASMSGTIFSKADSGYVTNTAASVNEFEETPQLPAVSIPPPPNPLEAGQSFICSFCALPIIVGDSKPLLHGVEAYVASPSSRHTHENILQYARASQNIRETTVMDVATSADWATHVFADLEPYLCTFDQCLQGAKTYSTQEDWVQHELYAHHIPMVWACEACGQEWPDQTLFGEHVASIHHVPAEHVSAIADVSVKPSANTPDQLQCPLCHLDCDLELYFKHLADHLQQFALISGDSDVPESPHPTSLSYQGDRYSDLVHFIEQQSEMSQQQQTDKEDSLATQFSDLWNEQLGLQPVSGPPSKPRSSRPRMSSRGPSYTYMQRVRELKVEEAARSAATTPLAQWKSVEPTASAHSGQGTICTLQPPWNPDFVGRIDDLAKIDDGMKEKGHIAVIRGPGGIGKSAIATAYTWKFKSCYSYIFWVPAETAMICADSFCEIALKVIPHAEGIVEEERLVNMGREFLEQTPDRWLLVFDNVDEAFDLRRFLPAEMSNTHGCVLITTRNKTLDVSHLSTKASTIELHALKLEESRELLLKSANRGEPVEDMRAHPEYKLAGDIAKRAEKLPLALSLIAGFVLASECTLSYFVELWNERQMSRNAQEAHPDADDAMEMVWNIGLREVRTDSRQLLNILAFFDSDNIQKGLLVGPHEDPSLEMLHSHSPMRWSRMTTELSKRRLVTIRTRDGEEVLSIHRKLQAKILDELNQPDNVAERWKVFERVFLLIRTRFPRPSPIQVPEPHKWPACRRYLPHILSIKRLWQTGIVEIPPSVKLAELISDAGIDLWERCLTTEGLDLLRSAEAILDQGGFQEDRLRANIHVVVSLLLQDSGIANLAECLDRITRVITIRVRHREICDPATYTKNDDILLGNAWSDYGCVLLQYNNYKQAEPIFDKCLEKYHEWGPPEEIPYEYSKYYHHKAYCLMYQGKFEQAVPMAEQGLHWVQVATGPSAATNRWRFDLACLVLQSGDKQHALELHKEVLEARLKLHGKFGLLTFQSYYAVGAAHRWLGQLNEAEQYMRKIIEIDQSRPGICTEAALAQTQFHLSVILGLRAEEANVGGKEPSLPSKAVSTLLEESAILSQRARKVLLNPHPLGSLTKGKNEHGGQQHDATELLSTDPYGIPREHELALFDHLQPVFDGRFTGLHLLQYLGDNVTCS</sequence>
<dbReference type="HOGENOM" id="CLU_004786_0_0_1"/>
<dbReference type="Gene3D" id="1.25.40.10">
    <property type="entry name" value="Tetratricopeptide repeat domain"/>
    <property type="match status" value="2"/>
</dbReference>
<dbReference type="PANTHER" id="PTHR35391:SF7">
    <property type="entry name" value="C2H2-TYPE DOMAIN-CONTAINING PROTEIN"/>
    <property type="match status" value="1"/>
</dbReference>
<reference evidence="5 6" key="1">
    <citation type="submission" date="2015-01" db="EMBL/GenBank/DDBJ databases">
        <title>The Genome Sequence of Capronia semiimmersa CBS27337.</title>
        <authorList>
            <consortium name="The Broad Institute Genomics Platform"/>
            <person name="Cuomo C."/>
            <person name="de Hoog S."/>
            <person name="Gorbushina A."/>
            <person name="Stielow B."/>
            <person name="Teixiera M."/>
            <person name="Abouelleil A."/>
            <person name="Chapman S.B."/>
            <person name="Priest M."/>
            <person name="Young S.K."/>
            <person name="Wortman J."/>
            <person name="Nusbaum C."/>
            <person name="Birren B."/>
        </authorList>
    </citation>
    <scope>NUCLEOTIDE SEQUENCE [LARGE SCALE GENOMIC DNA]</scope>
    <source>
        <strain evidence="5 6">CBS 27337</strain>
    </source>
</reference>
<organism evidence="5 6">
    <name type="scientific">Phialophora macrospora</name>
    <dbReference type="NCBI Taxonomy" id="1851006"/>
    <lineage>
        <taxon>Eukaryota</taxon>
        <taxon>Fungi</taxon>
        <taxon>Dikarya</taxon>
        <taxon>Ascomycota</taxon>
        <taxon>Pezizomycotina</taxon>
        <taxon>Eurotiomycetes</taxon>
        <taxon>Chaetothyriomycetidae</taxon>
        <taxon>Chaetothyriales</taxon>
        <taxon>Herpotrichiellaceae</taxon>
        <taxon>Phialophora</taxon>
    </lineage>
</organism>
<evidence type="ECO:0000259" key="4">
    <source>
        <dbReference type="Pfam" id="PF25000"/>
    </source>
</evidence>